<evidence type="ECO:0000256" key="1">
    <source>
        <dbReference type="SAM" id="MobiDB-lite"/>
    </source>
</evidence>
<accession>A0ABP7BVT7</accession>
<comment type="caution">
    <text evidence="2">The sequence shown here is derived from an EMBL/GenBank/DDBJ whole genome shotgun (WGS) entry which is preliminary data.</text>
</comment>
<reference evidence="3" key="1">
    <citation type="journal article" date="2019" name="Int. J. Syst. Evol. Microbiol.">
        <title>The Global Catalogue of Microorganisms (GCM) 10K type strain sequencing project: providing services to taxonomists for standard genome sequencing and annotation.</title>
        <authorList>
            <consortium name="The Broad Institute Genomics Platform"/>
            <consortium name="The Broad Institute Genome Sequencing Center for Infectious Disease"/>
            <person name="Wu L."/>
            <person name="Ma J."/>
        </authorList>
    </citation>
    <scope>NUCLEOTIDE SEQUENCE [LARGE SCALE GENOMIC DNA]</scope>
    <source>
        <strain evidence="3">JCM 16546</strain>
    </source>
</reference>
<dbReference type="Proteomes" id="UP001410795">
    <property type="component" value="Unassembled WGS sequence"/>
</dbReference>
<evidence type="ECO:0000313" key="3">
    <source>
        <dbReference type="Proteomes" id="UP001410795"/>
    </source>
</evidence>
<feature type="region of interest" description="Disordered" evidence="1">
    <location>
        <begin position="107"/>
        <end position="128"/>
    </location>
</feature>
<organism evidence="2 3">
    <name type="scientific">Microbacterium marinilacus</name>
    <dbReference type="NCBI Taxonomy" id="415209"/>
    <lineage>
        <taxon>Bacteria</taxon>
        <taxon>Bacillati</taxon>
        <taxon>Actinomycetota</taxon>
        <taxon>Actinomycetes</taxon>
        <taxon>Micrococcales</taxon>
        <taxon>Microbacteriaceae</taxon>
        <taxon>Microbacterium</taxon>
    </lineage>
</organism>
<dbReference type="EMBL" id="BAAAYV010000025">
    <property type="protein sequence ID" value="GAA3671100.1"/>
    <property type="molecule type" value="Genomic_DNA"/>
</dbReference>
<name>A0ABP7BVT7_9MICO</name>
<sequence length="145" mass="15579">MRARGGSTCRVDEGAQVALPGRIEIECSDQRVDDLDGGDDAPALFEPRVVVGGHARQQRDLLAAETRHAARAAIGQQPGLLGVAVRAGVAEELPELAVRIAHGHILPTPRADTTRETGSRAGTDGPERAVQVLRTIRRRMRPQRT</sequence>
<evidence type="ECO:0000313" key="2">
    <source>
        <dbReference type="EMBL" id="GAA3671100.1"/>
    </source>
</evidence>
<gene>
    <name evidence="2" type="ORF">GCM10022202_36810</name>
</gene>
<protein>
    <submittedName>
        <fullName evidence="2">Uncharacterized protein</fullName>
    </submittedName>
</protein>
<proteinExistence type="predicted"/>
<keyword evidence="3" id="KW-1185">Reference proteome</keyword>